<dbReference type="AlphaFoldDB" id="A0A174G1U4"/>
<gene>
    <name evidence="1" type="ORF">ERS852480_01352</name>
</gene>
<proteinExistence type="predicted"/>
<organism evidence="1 2">
    <name type="scientific">Enterocloster clostridioformis</name>
    <dbReference type="NCBI Taxonomy" id="1531"/>
    <lineage>
        <taxon>Bacteria</taxon>
        <taxon>Bacillati</taxon>
        <taxon>Bacillota</taxon>
        <taxon>Clostridia</taxon>
        <taxon>Lachnospirales</taxon>
        <taxon>Lachnospiraceae</taxon>
        <taxon>Enterocloster</taxon>
    </lineage>
</organism>
<name>A0A174G1U4_9FIRM</name>
<protein>
    <submittedName>
        <fullName evidence="1">Uncharacterized protein</fullName>
    </submittedName>
</protein>
<accession>A0A174G1U4</accession>
<sequence length="62" mass="7076">MEYKKPGQIITVYLLIAETKLLPGGGPFPPAFFVPGSLRYIYQRAVHVFLYLLQQFTEQDDG</sequence>
<reference evidence="1 2" key="1">
    <citation type="submission" date="2015-09" db="EMBL/GenBank/DDBJ databases">
        <authorList>
            <consortium name="Pathogen Informatics"/>
        </authorList>
    </citation>
    <scope>NUCLEOTIDE SEQUENCE [LARGE SCALE GENOMIC DNA]</scope>
    <source>
        <strain evidence="1 2">2789STDY5834865</strain>
    </source>
</reference>
<dbReference type="Proteomes" id="UP000095512">
    <property type="component" value="Unassembled WGS sequence"/>
</dbReference>
<evidence type="ECO:0000313" key="2">
    <source>
        <dbReference type="Proteomes" id="UP000095512"/>
    </source>
</evidence>
<evidence type="ECO:0000313" key="1">
    <source>
        <dbReference type="EMBL" id="CUO54810.1"/>
    </source>
</evidence>
<dbReference type="EMBL" id="CZAB01000008">
    <property type="protein sequence ID" value="CUO54810.1"/>
    <property type="molecule type" value="Genomic_DNA"/>
</dbReference>